<accession>A0A0B5J2J4</accession>
<dbReference type="GeneID" id="23462691"/>
<evidence type="ECO:0000313" key="2">
    <source>
        <dbReference type="Proteomes" id="UP000202511"/>
    </source>
</evidence>
<dbReference type="RefSeq" id="YP_009120009.1">
    <property type="nucleotide sequence ID" value="NC_026440.1"/>
</dbReference>
<evidence type="ECO:0000313" key="1">
    <source>
        <dbReference type="EMBL" id="AJF97774.1"/>
    </source>
</evidence>
<protein>
    <submittedName>
        <fullName evidence="1">Uncharacterized protein</fullName>
    </submittedName>
</protein>
<name>A0A0B5J2J4_9VIRU</name>
<dbReference type="KEGG" id="vg:23462691"/>
<sequence>MAPGLCAMVRASSILAWRPHNDPATFVAFCLSSAGCTRDALSAPARPLCRRDVLLGLVASGDTALVDYALDDLAQCLAPRPMPPANCISAACVCIGHGRDGDTNCSRRHRTTCLYNRNDEGNQTDQNNVVDTAFYHRATGLAMRVGGIHLLHRIMLCLDGFDPLRHIDPVDVISTDCVGALALIDPPSGAFWREAMPSHCAPLPCLPSGVRRAAPTLPPSLCVCWTTPPTRTHRQLLHTPTTPTIHVLVCLYYVCLCLVPCEVHVQRWPRAQPLFMATHAS</sequence>
<organism evidence="1 2">
    <name type="scientific">Pandoravirus inopinatum</name>
    <dbReference type="NCBI Taxonomy" id="1605721"/>
    <lineage>
        <taxon>Viruses</taxon>
        <taxon>Pandoravirus</taxon>
    </lineage>
</organism>
<dbReference type="EMBL" id="KP136319">
    <property type="protein sequence ID" value="AJF97774.1"/>
    <property type="molecule type" value="Genomic_DNA"/>
</dbReference>
<dbReference type="Proteomes" id="UP000202511">
    <property type="component" value="Segment"/>
</dbReference>
<reference evidence="1 2" key="1">
    <citation type="journal article" date="2015" name="Parasitol. Res.">
        <title>Viruses in close associations with free-living amoebae.</title>
        <authorList>
            <person name="Scheid P."/>
        </authorList>
    </citation>
    <scope>NUCLEOTIDE SEQUENCE [LARGE SCALE GENOMIC DNA]</scope>
    <source>
        <strain evidence="1">KlaHel</strain>
    </source>
</reference>
<proteinExistence type="predicted"/>